<dbReference type="EMBL" id="VSRR010008977">
    <property type="protein sequence ID" value="MPC49602.1"/>
    <property type="molecule type" value="Genomic_DNA"/>
</dbReference>
<gene>
    <name evidence="1" type="ORF">E2C01_043410</name>
</gene>
<accession>A0A5B7FSW3</accession>
<sequence length="82" mass="8993">MKKTEFPSSPASSISSFHADAAECMNRPACLSTLPACSGPISKATETTSRDFNTVPPYDKLEILAIHHHNYKNTLKNTSIRN</sequence>
<evidence type="ECO:0000313" key="1">
    <source>
        <dbReference type="EMBL" id="MPC49602.1"/>
    </source>
</evidence>
<dbReference type="Proteomes" id="UP000324222">
    <property type="component" value="Unassembled WGS sequence"/>
</dbReference>
<reference evidence="1 2" key="1">
    <citation type="submission" date="2019-05" db="EMBL/GenBank/DDBJ databases">
        <title>Another draft genome of Portunus trituberculatus and its Hox gene families provides insights of decapod evolution.</title>
        <authorList>
            <person name="Jeong J.-H."/>
            <person name="Song I."/>
            <person name="Kim S."/>
            <person name="Choi T."/>
            <person name="Kim D."/>
            <person name="Ryu S."/>
            <person name="Kim W."/>
        </authorList>
    </citation>
    <scope>NUCLEOTIDE SEQUENCE [LARGE SCALE GENOMIC DNA]</scope>
    <source>
        <tissue evidence="1">Muscle</tissue>
    </source>
</reference>
<protein>
    <submittedName>
        <fullName evidence="1">Uncharacterized protein</fullName>
    </submittedName>
</protein>
<proteinExistence type="predicted"/>
<evidence type="ECO:0000313" key="2">
    <source>
        <dbReference type="Proteomes" id="UP000324222"/>
    </source>
</evidence>
<comment type="caution">
    <text evidence="1">The sequence shown here is derived from an EMBL/GenBank/DDBJ whole genome shotgun (WGS) entry which is preliminary data.</text>
</comment>
<dbReference type="AlphaFoldDB" id="A0A5B7FSW3"/>
<name>A0A5B7FSW3_PORTR</name>
<keyword evidence="2" id="KW-1185">Reference proteome</keyword>
<organism evidence="1 2">
    <name type="scientific">Portunus trituberculatus</name>
    <name type="common">Swimming crab</name>
    <name type="synonym">Neptunus trituberculatus</name>
    <dbReference type="NCBI Taxonomy" id="210409"/>
    <lineage>
        <taxon>Eukaryota</taxon>
        <taxon>Metazoa</taxon>
        <taxon>Ecdysozoa</taxon>
        <taxon>Arthropoda</taxon>
        <taxon>Crustacea</taxon>
        <taxon>Multicrustacea</taxon>
        <taxon>Malacostraca</taxon>
        <taxon>Eumalacostraca</taxon>
        <taxon>Eucarida</taxon>
        <taxon>Decapoda</taxon>
        <taxon>Pleocyemata</taxon>
        <taxon>Brachyura</taxon>
        <taxon>Eubrachyura</taxon>
        <taxon>Portunoidea</taxon>
        <taxon>Portunidae</taxon>
        <taxon>Portuninae</taxon>
        <taxon>Portunus</taxon>
    </lineage>
</organism>